<dbReference type="PROSITE" id="PS51257">
    <property type="entry name" value="PROKAR_LIPOPROTEIN"/>
    <property type="match status" value="1"/>
</dbReference>
<evidence type="ECO:0000256" key="7">
    <source>
        <dbReference type="ARBA" id="ARBA00022837"/>
    </source>
</evidence>
<evidence type="ECO:0000256" key="3">
    <source>
        <dbReference type="ARBA" id="ARBA00022479"/>
    </source>
</evidence>
<keyword evidence="7" id="KW-0106">Calcium</keyword>
<feature type="signal peptide" evidence="12">
    <location>
        <begin position="1"/>
        <end position="18"/>
    </location>
</feature>
<dbReference type="InterPro" id="IPR058704">
    <property type="entry name" value="BGLAP-like_C"/>
</dbReference>
<dbReference type="GO" id="GO:1900076">
    <property type="term" value="P:regulation of cellular response to insulin stimulus"/>
    <property type="evidence" value="ECO:0007669"/>
    <property type="project" value="InterPro"/>
</dbReference>
<dbReference type="SUPFAM" id="SSF57630">
    <property type="entry name" value="GLA-domain"/>
    <property type="match status" value="1"/>
</dbReference>
<evidence type="ECO:0000256" key="6">
    <source>
        <dbReference type="ARBA" id="ARBA00022723"/>
    </source>
</evidence>
<comment type="similarity">
    <text evidence="2">Belongs to the osteocalcin/matrix Gla protein family.</text>
</comment>
<keyword evidence="6" id="KW-0479">Metal-binding</keyword>
<evidence type="ECO:0000313" key="14">
    <source>
        <dbReference type="Ensembl" id="ENSHCOP00000004165.1"/>
    </source>
</evidence>
<dbReference type="PROSITE" id="PS50998">
    <property type="entry name" value="GLA_2"/>
    <property type="match status" value="1"/>
</dbReference>
<evidence type="ECO:0000256" key="8">
    <source>
        <dbReference type="ARBA" id="ARBA00023157"/>
    </source>
</evidence>
<feature type="chain" id="PRO_5018785946" description="Bone Gla protein" evidence="12">
    <location>
        <begin position="19"/>
        <end position="90"/>
    </location>
</feature>
<dbReference type="Pfam" id="PF25890">
    <property type="entry name" value="BGLAP_C"/>
    <property type="match status" value="1"/>
</dbReference>
<keyword evidence="3" id="KW-0301">Gamma-carboxyglutamic acid</keyword>
<protein>
    <recommendedName>
        <fullName evidence="9">Bone Gla protein</fullName>
    </recommendedName>
    <alternativeName>
        <fullName evidence="10">Gamma-carboxyglutamic acid-containing protein</fullName>
    </alternativeName>
</protein>
<keyword evidence="5" id="KW-0091">Biomineralization</keyword>
<reference evidence="14" key="1">
    <citation type="submission" date="2025-08" db="UniProtKB">
        <authorList>
            <consortium name="Ensembl"/>
        </authorList>
    </citation>
    <scope>IDENTIFICATION</scope>
</reference>
<evidence type="ECO:0000256" key="10">
    <source>
        <dbReference type="ARBA" id="ARBA00033350"/>
    </source>
</evidence>
<evidence type="ECO:0000256" key="9">
    <source>
        <dbReference type="ARBA" id="ARBA00030150"/>
    </source>
</evidence>
<keyword evidence="12" id="KW-0732">Signal</keyword>
<dbReference type="GO" id="GO:0001649">
    <property type="term" value="P:osteoblast differentiation"/>
    <property type="evidence" value="ECO:0007669"/>
    <property type="project" value="TreeGrafter"/>
</dbReference>
<feature type="domain" description="Gla" evidence="13">
    <location>
        <begin position="54"/>
        <end position="86"/>
    </location>
</feature>
<dbReference type="PROSITE" id="PS00011">
    <property type="entry name" value="GLA_1"/>
    <property type="match status" value="1"/>
</dbReference>
<dbReference type="GO" id="GO:0031214">
    <property type="term" value="P:biomineral tissue development"/>
    <property type="evidence" value="ECO:0007669"/>
    <property type="project" value="UniProtKB-KW"/>
</dbReference>
<evidence type="ECO:0000259" key="13">
    <source>
        <dbReference type="PROSITE" id="PS50998"/>
    </source>
</evidence>
<dbReference type="SMART" id="SM00069">
    <property type="entry name" value="GLA"/>
    <property type="match status" value="1"/>
</dbReference>
<evidence type="ECO:0000256" key="4">
    <source>
        <dbReference type="ARBA" id="ARBA00022525"/>
    </source>
</evidence>
<evidence type="ECO:0000256" key="2">
    <source>
        <dbReference type="ARBA" id="ARBA00008850"/>
    </source>
</evidence>
<dbReference type="GO" id="GO:0032571">
    <property type="term" value="P:response to vitamin K"/>
    <property type="evidence" value="ECO:0007669"/>
    <property type="project" value="InterPro"/>
</dbReference>
<evidence type="ECO:0000256" key="12">
    <source>
        <dbReference type="SAM" id="SignalP"/>
    </source>
</evidence>
<dbReference type="STRING" id="109280.ENSHCOP00000004165"/>
<comment type="function">
    <text evidence="11">The carboxylated form is one of the main organic components of the bone matrix, which constitutes 1-2% of the total bone protein. The carboxylated form binds strongly to apatite and calcium.</text>
</comment>
<dbReference type="GO" id="GO:0005509">
    <property type="term" value="F:calcium ion binding"/>
    <property type="evidence" value="ECO:0007669"/>
    <property type="project" value="InterPro"/>
</dbReference>
<dbReference type="InterPro" id="IPR000294">
    <property type="entry name" value="GLA_domain"/>
</dbReference>
<sequence length="90" mass="9660">MKTLAILLFASLAVACLSSVVFQCAWCAAVFVDRSQAAAVVPPRRATVELSLTQVESLREVCESNVACDHMMDTDGVVAAYNAYYGPVPF</sequence>
<dbReference type="GO" id="GO:0060348">
    <property type="term" value="P:bone development"/>
    <property type="evidence" value="ECO:0007669"/>
    <property type="project" value="InterPro"/>
</dbReference>
<dbReference type="GO" id="GO:0005576">
    <property type="term" value="C:extracellular region"/>
    <property type="evidence" value="ECO:0007669"/>
    <property type="project" value="UniProtKB-SubCell"/>
</dbReference>
<dbReference type="Proteomes" id="UP000264820">
    <property type="component" value="Unplaced"/>
</dbReference>
<dbReference type="PANTHER" id="PTHR14235">
    <property type="entry name" value="OSTEOCALCIN"/>
    <property type="match status" value="1"/>
</dbReference>
<name>A0A3Q2XI68_HIPCM</name>
<proteinExistence type="inferred from homology"/>
<dbReference type="InterPro" id="IPR039176">
    <property type="entry name" value="Osteocalcin"/>
</dbReference>
<accession>A0A3Q2XI68</accession>
<evidence type="ECO:0000313" key="15">
    <source>
        <dbReference type="Proteomes" id="UP000264820"/>
    </source>
</evidence>
<dbReference type="PANTHER" id="PTHR14235:SF0">
    <property type="entry name" value="OSTEOCALCIN"/>
    <property type="match status" value="1"/>
</dbReference>
<organism evidence="14 15">
    <name type="scientific">Hippocampus comes</name>
    <name type="common">Tiger tail seahorse</name>
    <dbReference type="NCBI Taxonomy" id="109280"/>
    <lineage>
        <taxon>Eukaryota</taxon>
        <taxon>Metazoa</taxon>
        <taxon>Chordata</taxon>
        <taxon>Craniata</taxon>
        <taxon>Vertebrata</taxon>
        <taxon>Euteleostomi</taxon>
        <taxon>Actinopterygii</taxon>
        <taxon>Neopterygii</taxon>
        <taxon>Teleostei</taxon>
        <taxon>Neoteleostei</taxon>
        <taxon>Acanthomorphata</taxon>
        <taxon>Syngnathiaria</taxon>
        <taxon>Syngnathiformes</taxon>
        <taxon>Syngnathoidei</taxon>
        <taxon>Syngnathidae</taxon>
        <taxon>Hippocampus</taxon>
    </lineage>
</organism>
<keyword evidence="4" id="KW-0964">Secreted</keyword>
<evidence type="ECO:0000256" key="11">
    <source>
        <dbReference type="ARBA" id="ARBA00045222"/>
    </source>
</evidence>
<dbReference type="GO" id="GO:0008147">
    <property type="term" value="F:structural constituent of bone"/>
    <property type="evidence" value="ECO:0007669"/>
    <property type="project" value="TreeGrafter"/>
</dbReference>
<reference evidence="14" key="2">
    <citation type="submission" date="2025-09" db="UniProtKB">
        <authorList>
            <consortium name="Ensembl"/>
        </authorList>
    </citation>
    <scope>IDENTIFICATION</scope>
</reference>
<dbReference type="InterPro" id="IPR035972">
    <property type="entry name" value="GLA-like_dom_SF"/>
</dbReference>
<dbReference type="GeneTree" id="ENSGT00940000173517"/>
<dbReference type="OMA" id="CAQACVC"/>
<dbReference type="AlphaFoldDB" id="A0A3Q2XI68"/>
<evidence type="ECO:0000256" key="5">
    <source>
        <dbReference type="ARBA" id="ARBA00022591"/>
    </source>
</evidence>
<dbReference type="GO" id="GO:0046848">
    <property type="term" value="F:hydroxyapatite binding"/>
    <property type="evidence" value="ECO:0007669"/>
    <property type="project" value="TreeGrafter"/>
</dbReference>
<evidence type="ECO:0000256" key="1">
    <source>
        <dbReference type="ARBA" id="ARBA00004613"/>
    </source>
</evidence>
<keyword evidence="8" id="KW-1015">Disulfide bond</keyword>
<keyword evidence="15" id="KW-1185">Reference proteome</keyword>
<comment type="subcellular location">
    <subcellularLocation>
        <location evidence="1">Secreted</location>
    </subcellularLocation>
</comment>
<dbReference type="Ensembl" id="ENSHCOT00000007506.1">
    <property type="protein sequence ID" value="ENSHCOP00000004165.1"/>
    <property type="gene ID" value="ENSHCOG00000005565.1"/>
</dbReference>